<feature type="region of interest" description="Disordered" evidence="1">
    <location>
        <begin position="797"/>
        <end position="816"/>
    </location>
</feature>
<comment type="caution">
    <text evidence="2">The sequence shown here is derived from an EMBL/GenBank/DDBJ whole genome shotgun (WGS) entry which is preliminary data.</text>
</comment>
<sequence length="1204" mass="133708">MAVKKMAEERDLNATRIIEATAEKLLPDSSEAEIAVEKSGLPTATVIDAKEADAVTSPVAKIERKQQSRLRQEILSKRLKKSLLRRKRVAAATKKRNIRSLWTQPKVDDGGESERTLADERHPSPVLNHSLSDSGERLDPTIARPLHEASESKSELDEMEMNIAEPANDEGVLYQIEPVQDTQAFMTESVSTHTSSEARHNPEHLRTHAFGLVAEEDGIHNEATTPKIRHINETPPTTMQTLSGHDRATAHMAHDQQGRYAELPDSETAFEKGSLIPAARILLPNTPTTDDDDEDSKTHVYGLNNTQLHLLDVTNARHVMTSERVLAKDIEKDHPTSWSHCPDPAEQYAATIPLQQPAESEEASFLGATELKIAPENIPLPEDLFGGELDEDSEFDDSEPDICEDSIGLPEELPQPDLMVQDTYAIDTEEDQAMQLDTDIQQEFFQGASIVGSFNTEMDLTLDIEDIQVGDMGDIDMELSINQPLVGVEQHCFAPTDMPDSMEIELVNPRDLIVPRFPELHQPNAIPEVQYGTPAAMDEVMGFPDVEQEQYFMDTLLESHQFNEEFFNILIEPDSSTVPMTREQFEMWEQFWMHEALNDITGVCFDDSFESFTEALRGPLQDMTNEQNLLQHSQQTNLDTPVEYTRNVDKCMELDDGSHQNPANETVVTTDDISPANPETEAIILEDTKIIDFGAYTNTNDGDGFRLSRASWNAHQNFDFERMQREDDDQTEREIVEQFESELAAIETRTLEQEKAGVEPPVPLTPEVLGSSSTTAVPVPTRNNDFHRRFETSGLRMPPVQRPEASSTPDLPRTVGVPIELEGSGDEEEQFPMKWDLGVTSPDEHEKSPCLELKADELARSRAESTEKELDDEETIARRVKLTPKSRLLSARAIERQAAPPETSRAARRRVLDVPKKADAQTMASRKIGIPKSRLGRLVMEIKEATATKTANDPKEDTGAEERIEAESCGKTDSSRHASSTPSKTATEQEPGVERTESRQSKDKGKALAPTERRIAVVSYEAKNEMSRGREETGQGAVAPMNVGGLMFPGGNFIHPAAPEASPATPTHRSASPMTPNIPRTPGSQSQDTTDKLQRQKERYLRMKNKPVSLFHDKSKRSSSSTSYGTRAIGSVERDEELKGTARLLGTMEISSPGRSSPSIQSDGKGSGDSPRGIKIIPTRVLRAMRAERSPDEDTQGNDASMAS</sequence>
<feature type="compositionally biased region" description="Low complexity" evidence="1">
    <location>
        <begin position="1056"/>
        <end position="1067"/>
    </location>
</feature>
<name>A0AAJ0CN11_9HYPO</name>
<proteinExistence type="predicted"/>
<feature type="compositionally biased region" description="Basic and acidic residues" evidence="1">
    <location>
        <begin position="106"/>
        <end position="123"/>
    </location>
</feature>
<evidence type="ECO:0000256" key="1">
    <source>
        <dbReference type="SAM" id="MobiDB-lite"/>
    </source>
</evidence>
<gene>
    <name evidence="2" type="ORF">QQS21_007485</name>
</gene>
<keyword evidence="3" id="KW-1185">Reference proteome</keyword>
<organism evidence="2 3">
    <name type="scientific">Conoideocrella luteorostrata</name>
    <dbReference type="NCBI Taxonomy" id="1105319"/>
    <lineage>
        <taxon>Eukaryota</taxon>
        <taxon>Fungi</taxon>
        <taxon>Dikarya</taxon>
        <taxon>Ascomycota</taxon>
        <taxon>Pezizomycotina</taxon>
        <taxon>Sordariomycetes</taxon>
        <taxon>Hypocreomycetidae</taxon>
        <taxon>Hypocreales</taxon>
        <taxon>Clavicipitaceae</taxon>
        <taxon>Conoideocrella</taxon>
    </lineage>
</organism>
<feature type="compositionally biased region" description="Low complexity" evidence="1">
    <location>
        <begin position="1150"/>
        <end position="1162"/>
    </location>
</feature>
<reference evidence="2" key="1">
    <citation type="submission" date="2023-06" db="EMBL/GenBank/DDBJ databases">
        <title>Conoideocrella luteorostrata (Hypocreales: Clavicipitaceae), a potential biocontrol fungus for elongate hemlock scale in United States Christmas tree production areas.</title>
        <authorList>
            <person name="Barrett H."/>
            <person name="Lovett B."/>
            <person name="Macias A.M."/>
            <person name="Stajich J.E."/>
            <person name="Kasson M.T."/>
        </authorList>
    </citation>
    <scope>NUCLEOTIDE SEQUENCE</scope>
    <source>
        <strain evidence="2">ARSEF 14590</strain>
    </source>
</reference>
<feature type="compositionally biased region" description="Basic and acidic residues" evidence="1">
    <location>
        <begin position="910"/>
        <end position="919"/>
    </location>
</feature>
<feature type="compositionally biased region" description="Polar residues" evidence="1">
    <location>
        <begin position="977"/>
        <end position="988"/>
    </location>
</feature>
<feature type="compositionally biased region" description="Basic and acidic residues" evidence="1">
    <location>
        <begin position="1022"/>
        <end position="1033"/>
    </location>
</feature>
<dbReference type="EMBL" id="JASWJB010000155">
    <property type="protein sequence ID" value="KAK2594798.1"/>
    <property type="molecule type" value="Genomic_DNA"/>
</dbReference>
<feature type="region of interest" description="Disordered" evidence="1">
    <location>
        <begin position="752"/>
        <end position="784"/>
    </location>
</feature>
<dbReference type="Proteomes" id="UP001251528">
    <property type="component" value="Unassembled WGS sequence"/>
</dbReference>
<accession>A0AAJ0CN11</accession>
<feature type="region of interest" description="Disordered" evidence="1">
    <location>
        <begin position="102"/>
        <end position="138"/>
    </location>
</feature>
<feature type="compositionally biased region" description="Basic and acidic residues" evidence="1">
    <location>
        <begin position="1089"/>
        <end position="1101"/>
    </location>
</feature>
<evidence type="ECO:0000313" key="3">
    <source>
        <dbReference type="Proteomes" id="UP001251528"/>
    </source>
</evidence>
<feature type="region of interest" description="Disordered" evidence="1">
    <location>
        <begin position="1054"/>
        <end position="1204"/>
    </location>
</feature>
<feature type="compositionally biased region" description="Basic and acidic residues" evidence="1">
    <location>
        <begin position="940"/>
        <end position="976"/>
    </location>
</feature>
<feature type="compositionally biased region" description="Basic and acidic residues" evidence="1">
    <location>
        <begin position="992"/>
        <end position="1015"/>
    </location>
</feature>
<feature type="region of interest" description="Disordered" evidence="1">
    <location>
        <begin position="891"/>
        <end position="1038"/>
    </location>
</feature>
<evidence type="ECO:0000313" key="2">
    <source>
        <dbReference type="EMBL" id="KAK2594798.1"/>
    </source>
</evidence>
<protein>
    <submittedName>
        <fullName evidence="2">Uncharacterized protein</fullName>
    </submittedName>
</protein>
<dbReference type="AlphaFoldDB" id="A0AAJ0CN11"/>